<dbReference type="AlphaFoldDB" id="A0A061G5S3"/>
<gene>
    <name evidence="4" type="ORF">TCM_014576</name>
</gene>
<dbReference type="eggNOG" id="ENOG502QSKU">
    <property type="taxonomic scope" value="Eukaryota"/>
</dbReference>
<dbReference type="HOGENOM" id="CLU_181029_0_0_1"/>
<dbReference type="Proteomes" id="UP000026915">
    <property type="component" value="Chromosome 3"/>
</dbReference>
<dbReference type="PANTHER" id="PTHR31623">
    <property type="entry name" value="F21J9.9"/>
    <property type="match status" value="1"/>
</dbReference>
<dbReference type="Gene3D" id="3.30.559.10">
    <property type="entry name" value="Chloramphenicol acetyltransferase-like domain"/>
    <property type="match status" value="1"/>
</dbReference>
<dbReference type="Gramene" id="EOY22399">
    <property type="protein sequence ID" value="EOY22399"/>
    <property type="gene ID" value="TCM_014576"/>
</dbReference>
<proteinExistence type="inferred from homology"/>
<reference evidence="4 5" key="1">
    <citation type="journal article" date="2013" name="Genome Biol.">
        <title>The genome sequence of the most widely cultivated cacao type and its use to identify candidate genes regulating pod color.</title>
        <authorList>
            <person name="Motamayor J.C."/>
            <person name="Mockaitis K."/>
            <person name="Schmutz J."/>
            <person name="Haiminen N."/>
            <person name="Iii D.L."/>
            <person name="Cornejo O."/>
            <person name="Findley S.D."/>
            <person name="Zheng P."/>
            <person name="Utro F."/>
            <person name="Royaert S."/>
            <person name="Saski C."/>
            <person name="Jenkins J."/>
            <person name="Podicheti R."/>
            <person name="Zhao M."/>
            <person name="Scheffler B.E."/>
            <person name="Stack J.C."/>
            <person name="Feltus F.A."/>
            <person name="Mustiga G.M."/>
            <person name="Amores F."/>
            <person name="Phillips W."/>
            <person name="Marelli J.P."/>
            <person name="May G.D."/>
            <person name="Shapiro H."/>
            <person name="Ma J."/>
            <person name="Bustamante C.D."/>
            <person name="Schnell R.J."/>
            <person name="Main D."/>
            <person name="Gilbert D."/>
            <person name="Parida L."/>
            <person name="Kuhn D.N."/>
        </authorList>
    </citation>
    <scope>NUCLEOTIDE SEQUENCE [LARGE SCALE GENOMIC DNA]</scope>
    <source>
        <strain evidence="5">cv. Matina 1-6</strain>
    </source>
</reference>
<evidence type="ECO:0000256" key="3">
    <source>
        <dbReference type="ARBA" id="ARBA00023315"/>
    </source>
</evidence>
<sequence length="76" mass="8813">MFGFTSWCRFPFYETDFGWGKPIWLGTALRFNRAAFFLDTRDGEGIEAWITLTQKEMAKLEQDPDILAHASFKPSC</sequence>
<evidence type="ECO:0000256" key="1">
    <source>
        <dbReference type="ARBA" id="ARBA00009861"/>
    </source>
</evidence>
<dbReference type="InParanoid" id="A0A061G5S3"/>
<accession>A0A061G5S3</accession>
<dbReference type="PANTHER" id="PTHR31623:SF28">
    <property type="entry name" value="BAHD ACYLTRANSFERASE"/>
    <property type="match status" value="1"/>
</dbReference>
<evidence type="ECO:0000256" key="2">
    <source>
        <dbReference type="ARBA" id="ARBA00022679"/>
    </source>
</evidence>
<protein>
    <submittedName>
        <fullName evidence="4">3'-N-debenzoyl-2'-deoxytaxol N-benzoyltransferase, putative</fullName>
    </submittedName>
</protein>
<keyword evidence="3" id="KW-0012">Acyltransferase</keyword>
<evidence type="ECO:0000313" key="5">
    <source>
        <dbReference type="Proteomes" id="UP000026915"/>
    </source>
</evidence>
<dbReference type="OMA" id="GTEVWIV"/>
<dbReference type="GO" id="GO:0016746">
    <property type="term" value="F:acyltransferase activity"/>
    <property type="evidence" value="ECO:0007669"/>
    <property type="project" value="UniProtKB-KW"/>
</dbReference>
<dbReference type="InterPro" id="IPR023213">
    <property type="entry name" value="CAT-like_dom_sf"/>
</dbReference>
<evidence type="ECO:0000313" key="4">
    <source>
        <dbReference type="EMBL" id="EOY22399.1"/>
    </source>
</evidence>
<comment type="similarity">
    <text evidence="1">Belongs to the plant acyltransferase family.</text>
</comment>
<organism evidence="4 5">
    <name type="scientific">Theobroma cacao</name>
    <name type="common">Cacao</name>
    <name type="synonym">Cocoa</name>
    <dbReference type="NCBI Taxonomy" id="3641"/>
    <lineage>
        <taxon>Eukaryota</taxon>
        <taxon>Viridiplantae</taxon>
        <taxon>Streptophyta</taxon>
        <taxon>Embryophyta</taxon>
        <taxon>Tracheophyta</taxon>
        <taxon>Spermatophyta</taxon>
        <taxon>Magnoliopsida</taxon>
        <taxon>eudicotyledons</taxon>
        <taxon>Gunneridae</taxon>
        <taxon>Pentapetalae</taxon>
        <taxon>rosids</taxon>
        <taxon>malvids</taxon>
        <taxon>Malvales</taxon>
        <taxon>Malvaceae</taxon>
        <taxon>Byttnerioideae</taxon>
        <taxon>Theobroma</taxon>
    </lineage>
</organism>
<name>A0A061G5S3_THECC</name>
<dbReference type="EMBL" id="CM001881">
    <property type="protein sequence ID" value="EOY22399.1"/>
    <property type="molecule type" value="Genomic_DNA"/>
</dbReference>
<keyword evidence="5" id="KW-1185">Reference proteome</keyword>
<dbReference type="STRING" id="3641.A0A061G5S3"/>
<dbReference type="Pfam" id="PF02458">
    <property type="entry name" value="Transferase"/>
    <property type="match status" value="1"/>
</dbReference>
<keyword evidence="2" id="KW-0808">Transferase</keyword>